<keyword evidence="2" id="KW-1185">Reference proteome</keyword>
<accession>A0AAV2MJ43</accession>
<organism evidence="1 2">
    <name type="scientific">Knipowitschia caucasica</name>
    <name type="common">Caucasian dwarf goby</name>
    <name type="synonym">Pomatoschistus caucasicus</name>
    <dbReference type="NCBI Taxonomy" id="637954"/>
    <lineage>
        <taxon>Eukaryota</taxon>
        <taxon>Metazoa</taxon>
        <taxon>Chordata</taxon>
        <taxon>Craniata</taxon>
        <taxon>Vertebrata</taxon>
        <taxon>Euteleostomi</taxon>
        <taxon>Actinopterygii</taxon>
        <taxon>Neopterygii</taxon>
        <taxon>Teleostei</taxon>
        <taxon>Neoteleostei</taxon>
        <taxon>Acanthomorphata</taxon>
        <taxon>Gobiaria</taxon>
        <taxon>Gobiiformes</taxon>
        <taxon>Gobioidei</taxon>
        <taxon>Gobiidae</taxon>
        <taxon>Gobiinae</taxon>
        <taxon>Knipowitschia</taxon>
    </lineage>
</organism>
<sequence>MVAVSPPRLTAGPLLRTRCRSSPSLRCCSRPGVTPRTLPLPYRERDFCLPAVVCLPLSTLLPASTHGSPRQELLGEASCDYG</sequence>
<evidence type="ECO:0000313" key="1">
    <source>
        <dbReference type="EMBL" id="CAL1613467.1"/>
    </source>
</evidence>
<gene>
    <name evidence="1" type="ORF">KC01_LOCUS39673</name>
</gene>
<dbReference type="AlphaFoldDB" id="A0AAV2MJ43"/>
<reference evidence="1 2" key="1">
    <citation type="submission" date="2024-04" db="EMBL/GenBank/DDBJ databases">
        <authorList>
            <person name="Waldvogel A.-M."/>
            <person name="Schoenle A."/>
        </authorList>
    </citation>
    <scope>NUCLEOTIDE SEQUENCE [LARGE SCALE GENOMIC DNA]</scope>
</reference>
<dbReference type="EMBL" id="OZ035830">
    <property type="protein sequence ID" value="CAL1613467.1"/>
    <property type="molecule type" value="Genomic_DNA"/>
</dbReference>
<protein>
    <submittedName>
        <fullName evidence="1">Uncharacterized protein</fullName>
    </submittedName>
</protein>
<proteinExistence type="predicted"/>
<dbReference type="Proteomes" id="UP001497482">
    <property type="component" value="Chromosome 8"/>
</dbReference>
<evidence type="ECO:0000313" key="2">
    <source>
        <dbReference type="Proteomes" id="UP001497482"/>
    </source>
</evidence>
<name>A0AAV2MJ43_KNICA</name>